<sequence length="133" mass="13964">MPERKSVSPADARPSGAPNQAAFAPGMIVGDLLFVSGHCSVDASGNVVGEGDAEAQTRQVMANIRDVVSAAGAKMEDVAKITCFITDIAYYPAYSKVRAETWPKDPPASSTVVVTGLVRPEFVVEVEAIVRLA</sequence>
<gene>
    <name evidence="2" type="ORF">METZ01_LOCUS169743</name>
</gene>
<protein>
    <recommendedName>
        <fullName evidence="3">RidA family protein</fullName>
    </recommendedName>
</protein>
<accession>A0A382BTE7</accession>
<dbReference type="PANTHER" id="PTHR11803:SF58">
    <property type="entry name" value="PROTEIN HMF1-RELATED"/>
    <property type="match status" value="1"/>
</dbReference>
<dbReference type="EMBL" id="UINC01031208">
    <property type="protein sequence ID" value="SVB16889.1"/>
    <property type="molecule type" value="Genomic_DNA"/>
</dbReference>
<dbReference type="SUPFAM" id="SSF55298">
    <property type="entry name" value="YjgF-like"/>
    <property type="match status" value="1"/>
</dbReference>
<comment type="similarity">
    <text evidence="1">Belongs to the RutC family.</text>
</comment>
<dbReference type="GO" id="GO:0005829">
    <property type="term" value="C:cytosol"/>
    <property type="evidence" value="ECO:0007669"/>
    <property type="project" value="TreeGrafter"/>
</dbReference>
<dbReference type="Gene3D" id="3.30.1330.40">
    <property type="entry name" value="RutC-like"/>
    <property type="match status" value="1"/>
</dbReference>
<dbReference type="InterPro" id="IPR035959">
    <property type="entry name" value="RutC-like_sf"/>
</dbReference>
<dbReference type="InterPro" id="IPR006175">
    <property type="entry name" value="YjgF/YER057c/UK114"/>
</dbReference>
<evidence type="ECO:0000313" key="2">
    <source>
        <dbReference type="EMBL" id="SVB16889.1"/>
    </source>
</evidence>
<name>A0A382BTE7_9ZZZZ</name>
<dbReference type="CDD" id="cd00448">
    <property type="entry name" value="YjgF_YER057c_UK114_family"/>
    <property type="match status" value="1"/>
</dbReference>
<reference evidence="2" key="1">
    <citation type="submission" date="2018-05" db="EMBL/GenBank/DDBJ databases">
        <authorList>
            <person name="Lanie J.A."/>
            <person name="Ng W.-L."/>
            <person name="Kazmierczak K.M."/>
            <person name="Andrzejewski T.M."/>
            <person name="Davidsen T.M."/>
            <person name="Wayne K.J."/>
            <person name="Tettelin H."/>
            <person name="Glass J.I."/>
            <person name="Rusch D."/>
            <person name="Podicherti R."/>
            <person name="Tsui H.-C.T."/>
            <person name="Winkler M.E."/>
        </authorList>
    </citation>
    <scope>NUCLEOTIDE SEQUENCE</scope>
</reference>
<evidence type="ECO:0008006" key="3">
    <source>
        <dbReference type="Google" id="ProtNLM"/>
    </source>
</evidence>
<organism evidence="2">
    <name type="scientific">marine metagenome</name>
    <dbReference type="NCBI Taxonomy" id="408172"/>
    <lineage>
        <taxon>unclassified sequences</taxon>
        <taxon>metagenomes</taxon>
        <taxon>ecological metagenomes</taxon>
    </lineage>
</organism>
<dbReference type="PANTHER" id="PTHR11803">
    <property type="entry name" value="2-IMINOBUTANOATE/2-IMINOPROPANOATE DEAMINASE RIDA"/>
    <property type="match status" value="1"/>
</dbReference>
<dbReference type="AlphaFoldDB" id="A0A382BTE7"/>
<proteinExistence type="inferred from homology"/>
<dbReference type="GO" id="GO:0019239">
    <property type="term" value="F:deaminase activity"/>
    <property type="evidence" value="ECO:0007669"/>
    <property type="project" value="TreeGrafter"/>
</dbReference>
<dbReference type="Pfam" id="PF01042">
    <property type="entry name" value="Ribonuc_L-PSP"/>
    <property type="match status" value="1"/>
</dbReference>
<evidence type="ECO:0000256" key="1">
    <source>
        <dbReference type="ARBA" id="ARBA00010552"/>
    </source>
</evidence>